<reference evidence="4 5" key="1">
    <citation type="journal article" date="2018" name="Nat. Biotechnol.">
        <title>A standardized bacterial taxonomy based on genome phylogeny substantially revises the tree of life.</title>
        <authorList>
            <person name="Parks D.H."/>
            <person name="Chuvochina M."/>
            <person name="Waite D.W."/>
            <person name="Rinke C."/>
            <person name="Skarshewski A."/>
            <person name="Chaumeil P.A."/>
            <person name="Hugenholtz P."/>
        </authorList>
    </citation>
    <scope>NUCLEOTIDE SEQUENCE [LARGE SCALE GENOMIC DNA]</scope>
    <source>
        <strain evidence="4">UBA11728</strain>
    </source>
</reference>
<comment type="caution">
    <text evidence="4">The sequence shown here is derived from an EMBL/GenBank/DDBJ whole genome shotgun (WGS) entry which is preliminary data.</text>
</comment>
<accession>A0A3D2X8Y5</accession>
<organism evidence="4 5">
    <name type="scientific">Lachnoclostridium phytofermentans</name>
    <dbReference type="NCBI Taxonomy" id="66219"/>
    <lineage>
        <taxon>Bacteria</taxon>
        <taxon>Bacillati</taxon>
        <taxon>Bacillota</taxon>
        <taxon>Clostridia</taxon>
        <taxon>Lachnospirales</taxon>
        <taxon>Lachnospiraceae</taxon>
    </lineage>
</organism>
<dbReference type="SUPFAM" id="SSF55729">
    <property type="entry name" value="Acyl-CoA N-acyltransferases (Nat)"/>
    <property type="match status" value="2"/>
</dbReference>
<gene>
    <name evidence="4" type="ORF">DHW61_14580</name>
</gene>
<feature type="domain" description="N-acetyltransferase" evidence="3">
    <location>
        <begin position="6"/>
        <end position="135"/>
    </location>
</feature>
<dbReference type="Pfam" id="PF00583">
    <property type="entry name" value="Acetyltransf_1"/>
    <property type="match status" value="1"/>
</dbReference>
<evidence type="ECO:0000259" key="3">
    <source>
        <dbReference type="PROSITE" id="PS51186"/>
    </source>
</evidence>
<dbReference type="Pfam" id="PF13673">
    <property type="entry name" value="Acetyltransf_10"/>
    <property type="match status" value="1"/>
</dbReference>
<dbReference type="Proteomes" id="UP000262969">
    <property type="component" value="Unassembled WGS sequence"/>
</dbReference>
<feature type="domain" description="N-acetyltransferase" evidence="3">
    <location>
        <begin position="142"/>
        <end position="284"/>
    </location>
</feature>
<evidence type="ECO:0000313" key="5">
    <source>
        <dbReference type="Proteomes" id="UP000262969"/>
    </source>
</evidence>
<evidence type="ECO:0000256" key="2">
    <source>
        <dbReference type="ARBA" id="ARBA00023315"/>
    </source>
</evidence>
<dbReference type="PANTHER" id="PTHR43877">
    <property type="entry name" value="AMINOALKYLPHOSPHONATE N-ACETYLTRANSFERASE-RELATED-RELATED"/>
    <property type="match status" value="1"/>
</dbReference>
<dbReference type="CDD" id="cd04301">
    <property type="entry name" value="NAT_SF"/>
    <property type="match status" value="2"/>
</dbReference>
<dbReference type="AlphaFoldDB" id="A0A3D2X8Y5"/>
<dbReference type="InterPro" id="IPR050832">
    <property type="entry name" value="Bact_Acetyltransf"/>
</dbReference>
<evidence type="ECO:0000313" key="4">
    <source>
        <dbReference type="EMBL" id="HCL03609.1"/>
    </source>
</evidence>
<dbReference type="InterPro" id="IPR000182">
    <property type="entry name" value="GNAT_dom"/>
</dbReference>
<dbReference type="InterPro" id="IPR016181">
    <property type="entry name" value="Acyl_CoA_acyltransferase"/>
</dbReference>
<dbReference type="Gene3D" id="3.40.630.30">
    <property type="match status" value="2"/>
</dbReference>
<sequence length="284" mass="32387">MNQSDIRFEQLKEKDFNNAREILKQDNDSGDDLLRELSNEPESLTAAFLGDNLVALAQIEKTVPQSYLVVYVAPNFRRQGIGSEIVKYAENMLLVGGTQSIMSAIHADNDSSLTFARKHGYNNYYSSTFMQRTGEPFPIEAIPVRPYTDEDYLASQALYAEAFHEMRVRVGSFPNSVIAKPSENNRKSWYEDSSNRFVYVENGEIAAHGHLHGNELGSISVRTDLQGRGIGKKFIMYLCNELYQRGYETVELWCVVGNYARNIYDSLGFKEKYIAEFQHKTLQK</sequence>
<protein>
    <submittedName>
        <fullName evidence="4">GNAT family N-acetyltransferase</fullName>
    </submittedName>
</protein>
<keyword evidence="2" id="KW-0012">Acyltransferase</keyword>
<keyword evidence="1 4" id="KW-0808">Transferase</keyword>
<name>A0A3D2X8Y5_9FIRM</name>
<dbReference type="EMBL" id="DPVV01000483">
    <property type="protein sequence ID" value="HCL03609.1"/>
    <property type="molecule type" value="Genomic_DNA"/>
</dbReference>
<dbReference type="PROSITE" id="PS51186">
    <property type="entry name" value="GNAT"/>
    <property type="match status" value="2"/>
</dbReference>
<dbReference type="GO" id="GO:0016747">
    <property type="term" value="F:acyltransferase activity, transferring groups other than amino-acyl groups"/>
    <property type="evidence" value="ECO:0007669"/>
    <property type="project" value="InterPro"/>
</dbReference>
<proteinExistence type="predicted"/>
<evidence type="ECO:0000256" key="1">
    <source>
        <dbReference type="ARBA" id="ARBA00022679"/>
    </source>
</evidence>